<keyword evidence="1" id="KW-0812">Transmembrane</keyword>
<feature type="non-terminal residue" evidence="2">
    <location>
        <position position="1"/>
    </location>
</feature>
<keyword evidence="1" id="KW-0472">Membrane</keyword>
<keyword evidence="1" id="KW-1133">Transmembrane helix</keyword>
<accession>A0A146KI20</accession>
<feature type="transmembrane region" description="Helical" evidence="1">
    <location>
        <begin position="64"/>
        <end position="87"/>
    </location>
</feature>
<protein>
    <submittedName>
        <fullName evidence="2">Membrane transport family protein</fullName>
    </submittedName>
</protein>
<reference evidence="2" key="1">
    <citation type="submission" date="2015-07" db="EMBL/GenBank/DDBJ databases">
        <title>Adaptation to a free-living lifestyle via gene acquisitions in the diplomonad Trepomonas sp. PC1.</title>
        <authorList>
            <person name="Xu F."/>
            <person name="Jerlstrom-Hultqvist J."/>
            <person name="Kolisko M."/>
            <person name="Simpson A.G.B."/>
            <person name="Roger A.J."/>
            <person name="Svard S.G."/>
            <person name="Andersson J.O."/>
        </authorList>
    </citation>
    <scope>NUCLEOTIDE SEQUENCE</scope>
    <source>
        <strain evidence="2">PC1</strain>
    </source>
</reference>
<feature type="transmembrane region" description="Helical" evidence="1">
    <location>
        <begin position="6"/>
        <end position="24"/>
    </location>
</feature>
<feature type="transmembrane region" description="Helical" evidence="1">
    <location>
        <begin position="36"/>
        <end position="58"/>
    </location>
</feature>
<name>A0A146KI20_9EUKA</name>
<proteinExistence type="predicted"/>
<gene>
    <name evidence="2" type="ORF">TPC1_10670</name>
</gene>
<sequence length="111" mass="12459">MFSSALNSSMPGILLLIFGCFIGLKKIFDYNKYSNLSGFAFRLCMPIKTVYTLAAQPITVDDLLIVVAIWLSAAISLVLIFPATFLYQKRLRKQAFSSLITVIWLNNMIIS</sequence>
<feature type="non-terminal residue" evidence="2">
    <location>
        <position position="111"/>
    </location>
</feature>
<dbReference type="EMBL" id="GDID01000499">
    <property type="protein sequence ID" value="JAP96107.1"/>
    <property type="molecule type" value="Transcribed_RNA"/>
</dbReference>
<evidence type="ECO:0000313" key="2">
    <source>
        <dbReference type="EMBL" id="JAP96107.1"/>
    </source>
</evidence>
<evidence type="ECO:0000256" key="1">
    <source>
        <dbReference type="SAM" id="Phobius"/>
    </source>
</evidence>
<dbReference type="AlphaFoldDB" id="A0A146KI20"/>
<organism evidence="2">
    <name type="scientific">Trepomonas sp. PC1</name>
    <dbReference type="NCBI Taxonomy" id="1076344"/>
    <lineage>
        <taxon>Eukaryota</taxon>
        <taxon>Metamonada</taxon>
        <taxon>Diplomonadida</taxon>
        <taxon>Hexamitidae</taxon>
        <taxon>Hexamitinae</taxon>
        <taxon>Trepomonas</taxon>
    </lineage>
</organism>